<dbReference type="OrthoDB" id="438211at2759"/>
<evidence type="ECO:0000256" key="16">
    <source>
        <dbReference type="ARBA" id="ARBA00054958"/>
    </source>
</evidence>
<sequence length="246" mass="26087">MDGCAQISKCFLVLFNIIYGLLGFSLVSLGLWLRFGAETRGFFDIDLNTSQFNIGVMVLMVSGALMLLVSVIGNCGVCCSSKGSLSVFAGLLSVLILIEISAGVMVIMQSGKVSDELVEFYSTVYAQYLNTRSASQAVSLKMFHDAFDCCGVGGSIELFVRDTCPDGNILKQLTFPSCPSVIKDVFNSNAPRLLGGFLGIAGVMMLALVCSCVLMRSVSASRASPPAYVLLSSTPSLLQPPTAQPV</sequence>
<keyword evidence="4" id="KW-1003">Cell membrane</keyword>
<organism evidence="20">
    <name type="scientific">Danio rerio</name>
    <name type="common">Zebrafish</name>
    <name type="synonym">Brachydanio rerio</name>
    <dbReference type="NCBI Taxonomy" id="7955"/>
    <lineage>
        <taxon>Eukaryota</taxon>
        <taxon>Metazoa</taxon>
        <taxon>Chordata</taxon>
        <taxon>Craniata</taxon>
        <taxon>Vertebrata</taxon>
        <taxon>Euteleostomi</taxon>
        <taxon>Actinopterygii</taxon>
        <taxon>Neopterygii</taxon>
        <taxon>Teleostei</taxon>
        <taxon>Ostariophysi</taxon>
        <taxon>Cypriniformes</taxon>
        <taxon>Danionidae</taxon>
        <taxon>Danioninae</taxon>
        <taxon>Danio</taxon>
    </lineage>
</organism>
<dbReference type="KEGG" id="dre:393524"/>
<feature type="disulfide bond" evidence="17">
    <location>
        <begin position="150"/>
        <end position="164"/>
    </location>
</feature>
<name>Q6P0W1_DANRE</name>
<dbReference type="PIRSF" id="PIRSF002419">
    <property type="entry name" value="Tetraspanin"/>
    <property type="match status" value="1"/>
</dbReference>
<dbReference type="CTD" id="393524"/>
<dbReference type="ZFIN" id="ZDB-GENE-200128-1">
    <property type="gene designation" value="cd9r"/>
</dbReference>
<dbReference type="GeneID" id="393524"/>
<dbReference type="GO" id="GO:0007155">
    <property type="term" value="P:cell adhesion"/>
    <property type="evidence" value="ECO:0007669"/>
    <property type="project" value="UniProtKB-KW"/>
</dbReference>
<evidence type="ECO:0000256" key="7">
    <source>
        <dbReference type="ARBA" id="ARBA00022889"/>
    </source>
</evidence>
<dbReference type="SUPFAM" id="SSF48652">
    <property type="entry name" value="Tetraspanin"/>
    <property type="match status" value="1"/>
</dbReference>
<keyword evidence="12" id="KW-0325">Glycoprotein</keyword>
<dbReference type="AGR" id="ZFIN:ZDB-GENE-200128-1"/>
<evidence type="ECO:0000256" key="10">
    <source>
        <dbReference type="ARBA" id="ARBA00023139"/>
    </source>
</evidence>
<comment type="similarity">
    <text evidence="3 18">Belongs to the tetraspanin (TM4SF) family.</text>
</comment>
<comment type="subunit">
    <text evidence="15">Interacts with SLC19A2. Interacts with NTRK1/TRKA.</text>
</comment>
<dbReference type="GO" id="GO:0007338">
    <property type="term" value="P:single fertilization"/>
    <property type="evidence" value="ECO:0007669"/>
    <property type="project" value="UniProtKB-KW"/>
</dbReference>
<reference evidence="20" key="1">
    <citation type="submission" date="2004-01" db="EMBL/GenBank/DDBJ databases">
        <authorList>
            <consortium name="NIH - Zebrafish Gene Collection (ZGC) project"/>
        </authorList>
    </citation>
    <scope>NUCLEOTIDE SEQUENCE [LARGE SCALE MRNA]</scope>
    <source>
        <tissue evidence="19">Kidney</tissue>
        <tissue evidence="20">Whole</tissue>
    </source>
</reference>
<evidence type="ECO:0000256" key="12">
    <source>
        <dbReference type="ARBA" id="ARBA00023180"/>
    </source>
</evidence>
<keyword evidence="6 18" id="KW-0812">Transmembrane</keyword>
<dbReference type="GO" id="GO:0005576">
    <property type="term" value="C:extracellular region"/>
    <property type="evidence" value="ECO:0007669"/>
    <property type="project" value="UniProtKB-SubCell"/>
</dbReference>
<dbReference type="EMBL" id="BC056541">
    <property type="protein sequence ID" value="AAH56541.1"/>
    <property type="molecule type" value="mRNA"/>
</dbReference>
<evidence type="ECO:0000313" key="22">
    <source>
        <dbReference type="RefSeq" id="NP_956846.1"/>
    </source>
</evidence>
<dbReference type="Gene3D" id="1.10.1450.10">
    <property type="entry name" value="Tetraspanin"/>
    <property type="match status" value="1"/>
</dbReference>
<dbReference type="AlphaFoldDB" id="Q6P0W1"/>
<dbReference type="GO" id="GO:0005886">
    <property type="term" value="C:plasma membrane"/>
    <property type="evidence" value="ECO:0007669"/>
    <property type="project" value="UniProtKB-SubCell"/>
</dbReference>
<dbReference type="EMBL" id="BC065427">
    <property type="protein sequence ID" value="AAH65427.1"/>
    <property type="molecule type" value="mRNA"/>
</dbReference>
<comment type="function">
    <text evidence="16">Structural component of specialized membrane microdomains known as tetraspanin-enriched microdomains (TERMs), which act as platforms for receptor clustering and signaling. Participates thereby in diverse biological functions such as cell signal transduction, adhesion, migration and protein trafficking. Regulates neuronal differentiation in response to NGF by facilitating NGF-mediated activation of NTRK1/TRKA receptor tyrosine kinase and subsequent downstream signaling pathways. Plays a role in the inhibition of TNFalpha-induced apoptosis. Mechanistically, inhibits the NF-kappa-B signaling pathway by blocking phosphorylation of CHUK. Also promotes the stability of the thiamine transporter 1/SLC19A2 in intestinal epithelial cells leading to an increase of thiamine uptake process.</text>
</comment>
<evidence type="ECO:0000256" key="15">
    <source>
        <dbReference type="ARBA" id="ARBA00046464"/>
    </source>
</evidence>
<dbReference type="InterPro" id="IPR018499">
    <property type="entry name" value="Tetraspanin/Peripherin"/>
</dbReference>
<dbReference type="InterPro" id="IPR008952">
    <property type="entry name" value="Tetraspanin_EC2_sf"/>
</dbReference>
<keyword evidence="11 17" id="KW-1015">Disulfide bond</keyword>
<dbReference type="FunFam" id="1.10.1450.10:FF:000092">
    <property type="entry name" value="Tetraspanin"/>
    <property type="match status" value="1"/>
</dbReference>
<feature type="transmembrane region" description="Helical" evidence="18">
    <location>
        <begin position="193"/>
        <end position="214"/>
    </location>
</feature>
<evidence type="ECO:0000256" key="11">
    <source>
        <dbReference type="ARBA" id="ARBA00023157"/>
    </source>
</evidence>
<feature type="transmembrane region" description="Helical" evidence="18">
    <location>
        <begin position="52"/>
        <end position="73"/>
    </location>
</feature>
<dbReference type="Pfam" id="PF00335">
    <property type="entry name" value="Tetraspanin"/>
    <property type="match status" value="1"/>
</dbReference>
<feature type="transmembrane region" description="Helical" evidence="18">
    <location>
        <begin position="12"/>
        <end position="32"/>
    </location>
</feature>
<accession>Q6P0W1</accession>
<proteinExistence type="evidence at transcript level"/>
<evidence type="ECO:0000256" key="8">
    <source>
        <dbReference type="ARBA" id="ARBA00022989"/>
    </source>
</evidence>
<evidence type="ECO:0000256" key="3">
    <source>
        <dbReference type="ARBA" id="ARBA00006840"/>
    </source>
</evidence>
<evidence type="ECO:0000313" key="23">
    <source>
        <dbReference type="ZFIN" id="ZDB-GENE-200128-1"/>
    </source>
</evidence>
<keyword evidence="10" id="KW-0564">Palmitate</keyword>
<evidence type="ECO:0000256" key="13">
    <source>
        <dbReference type="ARBA" id="ARBA00023279"/>
    </source>
</evidence>
<evidence type="ECO:0000313" key="21">
    <source>
        <dbReference type="Proteomes" id="UP000000437"/>
    </source>
</evidence>
<reference evidence="22" key="5">
    <citation type="journal article" date="2017" name="Zoological Lett">
        <title>Fine selection of up-regulated genes during ovulation by in vivo induction of oocyte maturation and ovulation in zebrafish.</title>
        <authorList>
            <person name="Klangnurak W."/>
            <person name="Tokumoto T."/>
        </authorList>
    </citation>
    <scope>NUCLEOTIDE SEQUENCE</scope>
</reference>
<dbReference type="InterPro" id="IPR000301">
    <property type="entry name" value="Tetraspanin_animals"/>
</dbReference>
<evidence type="ECO:0000256" key="18">
    <source>
        <dbReference type="RuleBase" id="RU361218"/>
    </source>
</evidence>
<keyword evidence="5" id="KW-0964">Secreted</keyword>
<evidence type="ECO:0000256" key="1">
    <source>
        <dbReference type="ARBA" id="ARBA00004550"/>
    </source>
</evidence>
<dbReference type="PRINTS" id="PR00259">
    <property type="entry name" value="TMFOUR"/>
</dbReference>
<reference evidence="22" key="6">
    <citation type="submission" date="2025-04" db="UniProtKB">
        <authorList>
            <consortium name="RefSeq"/>
        </authorList>
    </citation>
    <scope>IDENTIFICATION</scope>
</reference>
<dbReference type="InterPro" id="IPR042055">
    <property type="entry name" value="CD9_LEL"/>
</dbReference>
<gene>
    <name evidence="23" type="primary">cd9r</name>
    <name evidence="22" type="synonym">zgc:77598</name>
    <name evidence="20 22" type="ORF">zgc:65811</name>
</gene>
<comment type="subcellular location">
    <subcellularLocation>
        <location evidence="2">Cell membrane</location>
        <topology evidence="2">Multi-pass membrane protein</topology>
    </subcellularLocation>
    <subcellularLocation>
        <location evidence="18">Membrane</location>
        <topology evidence="18">Multi-pass membrane protein</topology>
    </subcellularLocation>
    <subcellularLocation>
        <location evidence="1">Secreted</location>
        <location evidence="1">Extracellular exosome</location>
    </subcellularLocation>
</comment>
<keyword evidence="13" id="KW-0278">Fertilization</keyword>
<evidence type="ECO:0000256" key="17">
    <source>
        <dbReference type="PIRSR" id="PIRSR002419-1"/>
    </source>
</evidence>
<dbReference type="PANTHER" id="PTHR19282">
    <property type="entry name" value="TETRASPANIN"/>
    <property type="match status" value="1"/>
</dbReference>
<feature type="transmembrane region" description="Helical" evidence="18">
    <location>
        <begin position="85"/>
        <end position="108"/>
    </location>
</feature>
<keyword evidence="21" id="KW-1185">Reference proteome</keyword>
<evidence type="ECO:0000256" key="14">
    <source>
        <dbReference type="ARBA" id="ARBA00023288"/>
    </source>
</evidence>
<keyword evidence="8 18" id="KW-1133">Transmembrane helix</keyword>
<keyword evidence="14" id="KW-0449">Lipoprotein</keyword>
<evidence type="ECO:0000256" key="4">
    <source>
        <dbReference type="ARBA" id="ARBA00022475"/>
    </source>
</evidence>
<reference evidence="22" key="4">
    <citation type="journal article" date="2016" name="BMC Genomics">
        <title>Gene evolution and gene expression after whole genome duplication in fish: the PhyloFish database.</title>
        <authorList>
            <person name="Pasquier J."/>
            <person name="Cabau C."/>
            <person name="Nguyen T."/>
            <person name="Jouanno E."/>
            <person name="Severac D."/>
            <person name="Braasch I."/>
            <person name="Journot L."/>
            <person name="Pontarotti P."/>
            <person name="Klopp C."/>
            <person name="Postlethwait J.H."/>
            <person name="Guiguen Y."/>
            <person name="Bobe J."/>
        </authorList>
    </citation>
    <scope>NUCLEOTIDE SEQUENCE</scope>
</reference>
<evidence type="ECO:0000313" key="20">
    <source>
        <dbReference type="EMBL" id="AAH65427.1"/>
    </source>
</evidence>
<evidence type="ECO:0000256" key="5">
    <source>
        <dbReference type="ARBA" id="ARBA00022525"/>
    </source>
</evidence>
<dbReference type="PANTHER" id="PTHR19282:SF216">
    <property type="entry name" value="TETRASPANIN-1"/>
    <property type="match status" value="1"/>
</dbReference>
<evidence type="ECO:0000256" key="6">
    <source>
        <dbReference type="ARBA" id="ARBA00022692"/>
    </source>
</evidence>
<keyword evidence="7" id="KW-0130">Cell adhesion</keyword>
<evidence type="ECO:0000256" key="9">
    <source>
        <dbReference type="ARBA" id="ARBA00023136"/>
    </source>
</evidence>
<keyword evidence="9 18" id="KW-0472">Membrane</keyword>
<dbReference type="RefSeq" id="NP_956846.1">
    <property type="nucleotide sequence ID" value="NM_200552.1"/>
</dbReference>
<evidence type="ECO:0000256" key="2">
    <source>
        <dbReference type="ARBA" id="ARBA00004651"/>
    </source>
</evidence>
<evidence type="ECO:0000313" key="19">
    <source>
        <dbReference type="EMBL" id="AAH56541.1"/>
    </source>
</evidence>
<dbReference type="Proteomes" id="UP000000437">
    <property type="component" value="Chromosome 3"/>
</dbReference>
<dbReference type="CDD" id="cd03152">
    <property type="entry name" value="CD9_LEL"/>
    <property type="match status" value="1"/>
</dbReference>
<reference evidence="21" key="2">
    <citation type="journal article" date="2013" name="Nature">
        <title>The zebrafish reference genome sequence and its relationship to the human genome.</title>
        <authorList>
            <consortium name="Genome Reference Consortium Zebrafish"/>
            <person name="Howe K."/>
            <person name="Clark M.D."/>
            <person name="Torroja C.F."/>
            <person name="Torrance J."/>
            <person name="Berthelot C."/>
            <person name="Muffato M."/>
            <person name="Collins J.E."/>
            <person name="Humphray S."/>
            <person name="McLaren K."/>
            <person name="Matthews L."/>
            <person name="McLaren S."/>
            <person name="Sealy I."/>
            <person name="Caccamo M."/>
            <person name="Churcher C."/>
            <person name="Scott C."/>
            <person name="Barrett J.C."/>
            <person name="Koch R."/>
            <person name="Rauch G.J."/>
            <person name="White S."/>
            <person name="Chow W."/>
            <person name="Kilian B."/>
            <person name="Quintais L.T."/>
            <person name="Guerra-Assuncao J.A."/>
            <person name="Zhou Y."/>
            <person name="Gu Y."/>
            <person name="Yen J."/>
            <person name="Vogel J.H."/>
            <person name="Eyre T."/>
            <person name="Redmond S."/>
            <person name="Banerjee R."/>
            <person name="Chi J."/>
            <person name="Fu B."/>
            <person name="Langley E."/>
            <person name="Maguire S.F."/>
            <person name="Laird G.K."/>
            <person name="Lloyd D."/>
            <person name="Kenyon E."/>
            <person name="Donaldson S."/>
            <person name="Sehra H."/>
            <person name="Almeida-King J."/>
            <person name="Loveland J."/>
            <person name="Trevanion S."/>
            <person name="Jones M."/>
            <person name="Quail M."/>
            <person name="Willey D."/>
            <person name="Hunt A."/>
            <person name="Burton J."/>
            <person name="Sims S."/>
            <person name="McLay K."/>
            <person name="Plumb B."/>
            <person name="Davis J."/>
            <person name="Clee C."/>
            <person name="Oliver K."/>
            <person name="Clark R."/>
            <person name="Riddle C."/>
            <person name="Elliot D."/>
            <person name="Eliott D."/>
            <person name="Threadgold G."/>
            <person name="Harden G."/>
            <person name="Ware D."/>
            <person name="Begum S."/>
            <person name="Mortimore B."/>
            <person name="Mortimer B."/>
            <person name="Kerry G."/>
            <person name="Heath P."/>
            <person name="Phillimore B."/>
            <person name="Tracey A."/>
            <person name="Corby N."/>
            <person name="Dunn M."/>
            <person name="Johnson C."/>
            <person name="Wood J."/>
            <person name="Clark S."/>
            <person name="Pelan S."/>
            <person name="Griffiths G."/>
            <person name="Smith M."/>
            <person name="Glithero R."/>
            <person name="Howden P."/>
            <person name="Barker N."/>
            <person name="Lloyd C."/>
            <person name="Stevens C."/>
            <person name="Harley J."/>
            <person name="Holt K."/>
            <person name="Panagiotidis G."/>
            <person name="Lovell J."/>
            <person name="Beasley H."/>
            <person name="Henderson C."/>
            <person name="Gordon D."/>
            <person name="Auger K."/>
            <person name="Wright D."/>
            <person name="Collins J."/>
            <person name="Raisen C."/>
            <person name="Dyer L."/>
            <person name="Leung K."/>
            <person name="Robertson L."/>
            <person name="Ambridge K."/>
            <person name="Leongamornlert D."/>
            <person name="McGuire S."/>
            <person name="Gilderthorp R."/>
            <person name="Griffiths C."/>
            <person name="Manthravadi D."/>
            <person name="Nichol S."/>
            <person name="Barker G."/>
            <person name="Whitehead S."/>
            <person name="Kay M."/>
            <person name="Brown J."/>
            <person name="Murnane C."/>
            <person name="Gray E."/>
            <person name="Humphries M."/>
            <person name="Sycamore N."/>
            <person name="Barker D."/>
            <person name="Saunders D."/>
            <person name="Wallis J."/>
            <person name="Babbage A."/>
            <person name="Hammond S."/>
            <person name="Mashreghi-Mohammadi M."/>
            <person name="Barr L."/>
            <person name="Martin S."/>
            <person name="Wray P."/>
            <person name="Ellington A."/>
            <person name="Matthews N."/>
            <person name="Ellwood M."/>
            <person name="Woodmansey R."/>
            <person name="Clark G."/>
            <person name="Cooper J."/>
            <person name="Cooper J."/>
            <person name="Tromans A."/>
            <person name="Grafham D."/>
            <person name="Skuce C."/>
            <person name="Pandian R."/>
            <person name="Andrews R."/>
            <person name="Harrison E."/>
            <person name="Kimberley A."/>
            <person name="Garnett J."/>
            <person name="Fosker N."/>
            <person name="Hall R."/>
            <person name="Garner P."/>
            <person name="Kelly D."/>
            <person name="Bird C."/>
            <person name="Palmer S."/>
            <person name="Gehring I."/>
            <person name="Berger A."/>
            <person name="Dooley C.M."/>
            <person name="Ersan-Urun Z."/>
            <person name="Eser C."/>
            <person name="Geiger H."/>
            <person name="Geisler M."/>
            <person name="Karotki L."/>
            <person name="Kirn A."/>
            <person name="Konantz J."/>
            <person name="Konantz M."/>
            <person name="Oberlander M."/>
            <person name="Rudolph-Geiger S."/>
            <person name="Teucke M."/>
            <person name="Lanz C."/>
            <person name="Raddatz G."/>
            <person name="Osoegawa K."/>
            <person name="Zhu B."/>
            <person name="Rapp A."/>
            <person name="Widaa S."/>
            <person name="Langford C."/>
            <person name="Yang F."/>
            <person name="Schuster S.C."/>
            <person name="Carter N.P."/>
            <person name="Harrow J."/>
            <person name="Ning Z."/>
            <person name="Herrero J."/>
            <person name="Searle S.M."/>
            <person name="Enright A."/>
            <person name="Geisler R."/>
            <person name="Plasterk R.H."/>
            <person name="Lee C."/>
            <person name="Westerfield M."/>
            <person name="de Jong P.J."/>
            <person name="Zon L.I."/>
            <person name="Postlethwait J.H."/>
            <person name="Nusslein-Volhard C."/>
            <person name="Hubbard T.J."/>
            <person name="Roest Crollius H."/>
            <person name="Rogers J."/>
            <person name="Stemple D.L."/>
        </authorList>
    </citation>
    <scope>NUCLEOTIDE SEQUENCE [LARGE SCALE GENOMIC DNA]</scope>
</reference>
<protein>
    <recommendedName>
        <fullName evidence="18">Tetraspanin</fullName>
    </recommendedName>
</protein>
<reference evidence="22" key="3">
    <citation type="journal article" date="2014" name="J. Immunol.">
        <title>Contrasted innate responses to two viruses in zebrafish: insights into the ancestral repertoire of vertebrate IFN-stimulated genes.</title>
        <authorList>
            <person name="Briolat V."/>
            <person name="Jouneau L."/>
            <person name="Carvalho R."/>
            <person name="Palha N."/>
            <person name="Langevin C."/>
            <person name="Herbomel P."/>
            <person name="Schwartz O."/>
            <person name="Spaink H.P."/>
            <person name="Levraud J.P."/>
            <person name="Boudinot P."/>
        </authorList>
    </citation>
    <scope>NUCLEOTIDE SEQUENCE</scope>
</reference>